<sequence length="116" mass="13120">MLIILVPIRKAESSYKVSTKPIFRVSADCHACFLRQVIRRQSSPQLAYTCTTKFLAPGYHLIIGEGYFIVRAKVCSDSKFKGGVAELGRGKRGPGTPNLRVKRYEKPRYWRSADPD</sequence>
<reference evidence="1 2" key="1">
    <citation type="submission" date="2019-02" db="EMBL/GenBank/DDBJ databases">
        <title>Genome sequencing of the rare red list fungi Dentipellis fragilis.</title>
        <authorList>
            <person name="Buettner E."/>
            <person name="Kellner H."/>
        </authorList>
    </citation>
    <scope>NUCLEOTIDE SEQUENCE [LARGE SCALE GENOMIC DNA]</scope>
    <source>
        <strain evidence="1 2">DSM 105465</strain>
    </source>
</reference>
<proteinExistence type="predicted"/>
<comment type="caution">
    <text evidence="1">The sequence shown here is derived from an EMBL/GenBank/DDBJ whole genome shotgun (WGS) entry which is preliminary data.</text>
</comment>
<gene>
    <name evidence="1" type="ORF">EVG20_g6056</name>
</gene>
<dbReference type="Proteomes" id="UP000298327">
    <property type="component" value="Unassembled WGS sequence"/>
</dbReference>
<dbReference type="EMBL" id="SEOQ01000384">
    <property type="protein sequence ID" value="TFY64117.1"/>
    <property type="molecule type" value="Genomic_DNA"/>
</dbReference>
<keyword evidence="2" id="KW-1185">Reference proteome</keyword>
<organism evidence="1 2">
    <name type="scientific">Dentipellis fragilis</name>
    <dbReference type="NCBI Taxonomy" id="205917"/>
    <lineage>
        <taxon>Eukaryota</taxon>
        <taxon>Fungi</taxon>
        <taxon>Dikarya</taxon>
        <taxon>Basidiomycota</taxon>
        <taxon>Agaricomycotina</taxon>
        <taxon>Agaricomycetes</taxon>
        <taxon>Russulales</taxon>
        <taxon>Hericiaceae</taxon>
        <taxon>Dentipellis</taxon>
    </lineage>
</organism>
<accession>A0A4Y9YQZ2</accession>
<name>A0A4Y9YQZ2_9AGAM</name>
<evidence type="ECO:0000313" key="2">
    <source>
        <dbReference type="Proteomes" id="UP000298327"/>
    </source>
</evidence>
<evidence type="ECO:0000313" key="1">
    <source>
        <dbReference type="EMBL" id="TFY64117.1"/>
    </source>
</evidence>
<dbReference type="AlphaFoldDB" id="A0A4Y9YQZ2"/>
<protein>
    <submittedName>
        <fullName evidence="1">Uncharacterized protein</fullName>
    </submittedName>
</protein>